<keyword evidence="2" id="KW-0564">Palmitate</keyword>
<accession>A0ABS5G232</accession>
<dbReference type="EMBL" id="JAFCLK010000004">
    <property type="protein sequence ID" value="MBR1135129.1"/>
    <property type="molecule type" value="Genomic_DNA"/>
</dbReference>
<keyword evidence="2" id="KW-1134">Transmembrane beta strand</keyword>
<reference evidence="5" key="1">
    <citation type="journal article" date="2021" name="ISME J.">
        <title>Evolutionary origin and ecological implication of a unique nif island in free-living Bradyrhizobium lineages.</title>
        <authorList>
            <person name="Tao J."/>
        </authorList>
    </citation>
    <scope>NUCLEOTIDE SEQUENCE [LARGE SCALE GENOMIC DNA]</scope>
    <source>
        <strain evidence="5">SZCCT0094</strain>
    </source>
</reference>
<evidence type="ECO:0000256" key="1">
    <source>
        <dbReference type="ARBA" id="ARBA00007613"/>
    </source>
</evidence>
<evidence type="ECO:0000313" key="4">
    <source>
        <dbReference type="EMBL" id="MBR1135129.1"/>
    </source>
</evidence>
<dbReference type="NCBIfam" id="TIGR01845">
    <property type="entry name" value="outer_NodT"/>
    <property type="match status" value="1"/>
</dbReference>
<keyword evidence="5" id="KW-1185">Reference proteome</keyword>
<keyword evidence="2" id="KW-0472">Membrane</keyword>
<dbReference type="InterPro" id="IPR003423">
    <property type="entry name" value="OMP_efflux"/>
</dbReference>
<sequence>MRQLHPLSRSVRRASRAWLALALLIATSGCAVGPDFDRPEPPAVAGYTRKPLASPAADRTGPQVAPQQFQIGAGVPARWWAAFRSVPLNELIRRSVARNPTLDAADAAIRIANENAQAQRGLFYPQFGANYTAADQQSSNMARQQGPGDPPQSRYSLHTAQLTISFVPDLWGQNARSVESLEAQTEQARFQLEAAYLTLTTNVVTAAIQEASLRGQIAATERIIKIERDILGILNSQLQAGQAAQVDVLTQQTALAQVEQTLPPLQKQIAIQRDLLTALAGQFSADEITETFDLQHLALPRNLPISLPAALVAQRPDIRAAQANLHAASALVGVAIAARLPNITLSANPGSSAFRPAELLTPGTLFYTVAGSATATVFDGLTLYHRQKSAEAALDQAGALYRQAVITALQNVADSLRSLQADARAVQAAIKAEDSARATLDIIQKQLTLGQISQVTVLNAQQAYLNTAIARVQAEATRLADTAALFMALGGGWPAACTTHVWRDCIMSEGRVDVLRTADAAPK</sequence>
<feature type="chain" id="PRO_5044999374" evidence="2">
    <location>
        <begin position="32"/>
        <end position="523"/>
    </location>
</feature>
<feature type="region of interest" description="Disordered" evidence="3">
    <location>
        <begin position="135"/>
        <end position="154"/>
    </location>
</feature>
<evidence type="ECO:0000313" key="5">
    <source>
        <dbReference type="Proteomes" id="UP001314635"/>
    </source>
</evidence>
<keyword evidence="2" id="KW-0449">Lipoprotein</keyword>
<protein>
    <submittedName>
        <fullName evidence="4">Efflux transporter outer membrane subunit</fullName>
    </submittedName>
</protein>
<dbReference type="Proteomes" id="UP001314635">
    <property type="component" value="Unassembled WGS sequence"/>
</dbReference>
<feature type="region of interest" description="Disordered" evidence="3">
    <location>
        <begin position="42"/>
        <end position="62"/>
    </location>
</feature>
<dbReference type="RefSeq" id="WP_172236206.1">
    <property type="nucleotide sequence ID" value="NZ_JABFDP010000007.1"/>
</dbReference>
<keyword evidence="2" id="KW-0812">Transmembrane</keyword>
<evidence type="ECO:0000256" key="2">
    <source>
        <dbReference type="RuleBase" id="RU362097"/>
    </source>
</evidence>
<keyword evidence="2" id="KW-0732">Signal</keyword>
<gene>
    <name evidence="4" type="ORF">JQ619_05065</name>
</gene>
<organism evidence="4 5">
    <name type="scientific">Bradyrhizobium denitrificans</name>
    <dbReference type="NCBI Taxonomy" id="2734912"/>
    <lineage>
        <taxon>Bacteria</taxon>
        <taxon>Pseudomonadati</taxon>
        <taxon>Pseudomonadota</taxon>
        <taxon>Alphaproteobacteria</taxon>
        <taxon>Hyphomicrobiales</taxon>
        <taxon>Nitrobacteraceae</taxon>
        <taxon>Bradyrhizobium</taxon>
    </lineage>
</organism>
<dbReference type="SUPFAM" id="SSF56954">
    <property type="entry name" value="Outer membrane efflux proteins (OEP)"/>
    <property type="match status" value="1"/>
</dbReference>
<dbReference type="PANTHER" id="PTHR30203:SF33">
    <property type="entry name" value="BLR4455 PROTEIN"/>
    <property type="match status" value="1"/>
</dbReference>
<dbReference type="Pfam" id="PF02321">
    <property type="entry name" value="OEP"/>
    <property type="match status" value="2"/>
</dbReference>
<evidence type="ECO:0000256" key="3">
    <source>
        <dbReference type="SAM" id="MobiDB-lite"/>
    </source>
</evidence>
<name>A0ABS5G232_9BRAD</name>
<proteinExistence type="inferred from homology"/>
<comment type="caution">
    <text evidence="4">The sequence shown here is derived from an EMBL/GenBank/DDBJ whole genome shotgun (WGS) entry which is preliminary data.</text>
</comment>
<comment type="subcellular location">
    <subcellularLocation>
        <location evidence="2">Cell membrane</location>
        <topology evidence="2">Lipid-anchor</topology>
    </subcellularLocation>
</comment>
<comment type="similarity">
    <text evidence="1 2">Belongs to the outer membrane factor (OMF) (TC 1.B.17) family.</text>
</comment>
<dbReference type="InterPro" id="IPR010131">
    <property type="entry name" value="MdtP/NodT-like"/>
</dbReference>
<feature type="signal peptide" evidence="2">
    <location>
        <begin position="1"/>
        <end position="31"/>
    </location>
</feature>
<dbReference type="PROSITE" id="PS51257">
    <property type="entry name" value="PROKAR_LIPOPROTEIN"/>
    <property type="match status" value="1"/>
</dbReference>
<dbReference type="Gene3D" id="2.20.200.10">
    <property type="entry name" value="Outer membrane efflux proteins (OEP)"/>
    <property type="match status" value="1"/>
</dbReference>
<dbReference type="Gene3D" id="1.20.1600.10">
    <property type="entry name" value="Outer membrane efflux proteins (OEP)"/>
    <property type="match status" value="1"/>
</dbReference>
<dbReference type="PANTHER" id="PTHR30203">
    <property type="entry name" value="OUTER MEMBRANE CATION EFFLUX PROTEIN"/>
    <property type="match status" value="1"/>
</dbReference>